<dbReference type="GO" id="GO:0047473">
    <property type="term" value="F:D-alanine [D-alanyl carrier protein] ligase activity"/>
    <property type="evidence" value="ECO:0007669"/>
    <property type="project" value="InterPro"/>
</dbReference>
<dbReference type="InterPro" id="IPR010072">
    <property type="entry name" value="DltA"/>
</dbReference>
<accession>A0A151A6Z4</accession>
<protein>
    <submittedName>
        <fullName evidence="9">D-alanine--poly(Phosphoribitol) ligase</fullName>
    </submittedName>
</protein>
<gene>
    <name evidence="9" type="ORF">A0131_09500</name>
</gene>
<evidence type="ECO:0000256" key="3">
    <source>
        <dbReference type="ARBA" id="ARBA00022741"/>
    </source>
</evidence>
<evidence type="ECO:0000256" key="2">
    <source>
        <dbReference type="ARBA" id="ARBA00022598"/>
    </source>
</evidence>
<feature type="domain" description="AMP-binding enzyme C-terminal" evidence="8">
    <location>
        <begin position="394"/>
        <end position="475"/>
    </location>
</feature>
<evidence type="ECO:0000256" key="6">
    <source>
        <dbReference type="ARBA" id="ARBA00061336"/>
    </source>
</evidence>
<evidence type="ECO:0000313" key="10">
    <source>
        <dbReference type="Proteomes" id="UP000075418"/>
    </source>
</evidence>
<name>A0A151A6Z4_9STAP</name>
<evidence type="ECO:0000313" key="9">
    <source>
        <dbReference type="EMBL" id="KYH15005.1"/>
    </source>
</evidence>
<dbReference type="NCBIfam" id="NF003417">
    <property type="entry name" value="PRK04813.1"/>
    <property type="match status" value="1"/>
</dbReference>
<dbReference type="NCBIfam" id="TIGR01734">
    <property type="entry name" value="D-ala-DACP-lig"/>
    <property type="match status" value="1"/>
</dbReference>
<dbReference type="Gene3D" id="3.40.50.12780">
    <property type="entry name" value="N-terminal domain of ligase-like"/>
    <property type="match status" value="1"/>
</dbReference>
<comment type="function">
    <text evidence="5">Catalyzes the first step in the D-alanylation of lipoteichoic acid (LTA), the activation of D-alanine and its transfer onto the D-alanyl carrier protein (Dcp) DltC. In an ATP-dependent two-step reaction, forms a high energy D-alanyl-AMP intermediate, followed by transfer of the D-alanyl residue as a thiol ester to the phosphopantheinyl prosthetic group of the Dcp. D-alanylation of LTA plays an important role in modulating the properties of the cell wall in Gram-positive bacteria, influencing the net charge of the cell wall.</text>
</comment>
<dbReference type="InterPro" id="IPR025110">
    <property type="entry name" value="AMP-bd_C"/>
</dbReference>
<evidence type="ECO:0000256" key="4">
    <source>
        <dbReference type="ARBA" id="ARBA00022840"/>
    </source>
</evidence>
<dbReference type="GO" id="GO:0070395">
    <property type="term" value="P:lipoteichoic acid biosynthetic process"/>
    <property type="evidence" value="ECO:0007669"/>
    <property type="project" value="InterPro"/>
</dbReference>
<dbReference type="FunFam" id="3.30.300.30:FF:000012">
    <property type="entry name" value="D-alanine--D-alanyl carrier protein ligase"/>
    <property type="match status" value="1"/>
</dbReference>
<dbReference type="InterPro" id="IPR045851">
    <property type="entry name" value="AMP-bd_C_sf"/>
</dbReference>
<dbReference type="InterPro" id="IPR044507">
    <property type="entry name" value="DltA-like"/>
</dbReference>
<evidence type="ECO:0000256" key="1">
    <source>
        <dbReference type="ARBA" id="ARBA00022490"/>
    </source>
</evidence>
<dbReference type="AlphaFoldDB" id="A0A151A6Z4"/>
<comment type="similarity">
    <text evidence="6">Belongs to the ATP-dependent AMP-binding enzyme family. DltA subfamily.</text>
</comment>
<proteinExistence type="inferred from homology"/>
<dbReference type="CDD" id="cd05945">
    <property type="entry name" value="DltA"/>
    <property type="match status" value="1"/>
</dbReference>
<dbReference type="Pfam" id="PF00501">
    <property type="entry name" value="AMP-binding"/>
    <property type="match status" value="1"/>
</dbReference>
<dbReference type="PANTHER" id="PTHR45398">
    <property type="match status" value="1"/>
</dbReference>
<dbReference type="Proteomes" id="UP000075418">
    <property type="component" value="Unassembled WGS sequence"/>
</dbReference>
<reference evidence="9 10" key="1">
    <citation type="submission" date="2016-02" db="EMBL/GenBank/DDBJ databases">
        <title>Draft genome sequence of hydrocarbon degrading Staphylococcus saprophyticus Strain CNV2, isolated from crude-oil contaminated soil from Noonmati Oil Refinery, Guwahati, Assam, India.</title>
        <authorList>
            <person name="Mukherjee A."/>
            <person name="Chettri B."/>
            <person name="Langpoklakpam J."/>
            <person name="Singh A.K."/>
            <person name="Chattopadhyay D.J."/>
        </authorList>
    </citation>
    <scope>NUCLEOTIDE SEQUENCE [LARGE SCALE GENOMIC DNA]</scope>
    <source>
        <strain evidence="9 10">CNV2</strain>
    </source>
</reference>
<keyword evidence="2 9" id="KW-0436">Ligase</keyword>
<dbReference type="Pfam" id="PF13193">
    <property type="entry name" value="AMP-binding_C"/>
    <property type="match status" value="1"/>
</dbReference>
<dbReference type="RefSeq" id="WP_061855153.1">
    <property type="nucleotide sequence ID" value="NZ_LUGM01000002.1"/>
</dbReference>
<keyword evidence="4" id="KW-0067">ATP-binding</keyword>
<evidence type="ECO:0000259" key="8">
    <source>
        <dbReference type="Pfam" id="PF13193"/>
    </source>
</evidence>
<feature type="domain" description="AMP-dependent synthetase/ligase" evidence="7">
    <location>
        <begin position="8"/>
        <end position="341"/>
    </location>
</feature>
<dbReference type="EMBL" id="LUGM01000002">
    <property type="protein sequence ID" value="KYH15005.1"/>
    <property type="molecule type" value="Genomic_DNA"/>
</dbReference>
<dbReference type="InterPro" id="IPR000873">
    <property type="entry name" value="AMP-dep_synth/lig_dom"/>
</dbReference>
<dbReference type="PANTHER" id="PTHR45398:SF1">
    <property type="entry name" value="ENZYME, PUTATIVE (JCVI)-RELATED"/>
    <property type="match status" value="1"/>
</dbReference>
<dbReference type="GO" id="GO:0005524">
    <property type="term" value="F:ATP binding"/>
    <property type="evidence" value="ECO:0007669"/>
    <property type="project" value="UniProtKB-KW"/>
</dbReference>
<evidence type="ECO:0000256" key="5">
    <source>
        <dbReference type="ARBA" id="ARBA00054605"/>
    </source>
</evidence>
<keyword evidence="3" id="KW-0547">Nucleotide-binding</keyword>
<sequence length="487" mass="55234">MDIITTVKQHASFYPDQAAIKYNDDILTYKELEQFSNTLAKHIEDANKPLLLYGHMSPFMIVGMLASIKVGCGYVPVDTSLPEDRVASIINKIEPQFIFNTTSETLTLTIGEEIFIESLRQLTTVEHYEAQIASDDIAYTIFTSGSTGEPKGVQIKYSSLNEFANWVVELNQAGEHQQWLNQAPFSFDLSVMAIYPCLLSIGTLNLVSKNMINKPKLLNELLENNDINVWVSTPSFLEMCLLLPHFDEQKYAQLKQFYFCGEILAHKTATILNNKFPHATIYNTYGPTEATVAITSIQITKDIIDRYNPLPVGVPKNGTALDVTEEGELIITGNCVSAGYFKDEDRSKKVFKDNDHSRSYYTGDKAVQKDGLWFIQGRIDYQIKLNGYRIELEEIEFQLRHIDKIREAIVVPVYNKDKVSKIIGVITLTQDTPQNIDINVLSHEIKEQLKQYVPVYMIPSKFKVIDQMPMTVNGKVDRKQIAEVTTT</sequence>
<evidence type="ECO:0000259" key="7">
    <source>
        <dbReference type="Pfam" id="PF00501"/>
    </source>
</evidence>
<keyword evidence="1" id="KW-0963">Cytoplasm</keyword>
<dbReference type="InterPro" id="IPR042099">
    <property type="entry name" value="ANL_N_sf"/>
</dbReference>
<comment type="caution">
    <text evidence="9">The sequence shown here is derived from an EMBL/GenBank/DDBJ whole genome shotgun (WGS) entry which is preliminary data.</text>
</comment>
<dbReference type="Gene3D" id="3.30.300.30">
    <property type="match status" value="1"/>
</dbReference>
<organism evidence="9 10">
    <name type="scientific">Staphylococcus kloosii</name>
    <dbReference type="NCBI Taxonomy" id="29384"/>
    <lineage>
        <taxon>Bacteria</taxon>
        <taxon>Bacillati</taxon>
        <taxon>Bacillota</taxon>
        <taxon>Bacilli</taxon>
        <taxon>Bacillales</taxon>
        <taxon>Staphylococcaceae</taxon>
        <taxon>Staphylococcus</taxon>
    </lineage>
</organism>
<dbReference type="SUPFAM" id="SSF56801">
    <property type="entry name" value="Acetyl-CoA synthetase-like"/>
    <property type="match status" value="1"/>
</dbReference>